<name>A0A2W7IIH6_9PROT</name>
<proteinExistence type="predicted"/>
<dbReference type="Proteomes" id="UP000249688">
    <property type="component" value="Unassembled WGS sequence"/>
</dbReference>
<dbReference type="GO" id="GO:0004622">
    <property type="term" value="F:phosphatidylcholine lysophospholipase activity"/>
    <property type="evidence" value="ECO:0007669"/>
    <property type="project" value="TreeGrafter"/>
</dbReference>
<accession>A0A2W7IIH6</accession>
<protein>
    <submittedName>
        <fullName evidence="1">Lysophospholipase L1-like esterase</fullName>
    </submittedName>
</protein>
<dbReference type="SUPFAM" id="SSF52266">
    <property type="entry name" value="SGNH hydrolase"/>
    <property type="match status" value="1"/>
</dbReference>
<dbReference type="EMBL" id="QKYU01000013">
    <property type="protein sequence ID" value="PZW44965.1"/>
    <property type="molecule type" value="Genomic_DNA"/>
</dbReference>
<dbReference type="InterPro" id="IPR036514">
    <property type="entry name" value="SGNH_hydro_sf"/>
</dbReference>
<gene>
    <name evidence="1" type="ORF">C8P66_113132</name>
</gene>
<dbReference type="InterPro" id="IPR051532">
    <property type="entry name" value="Ester_Hydrolysis_Enzymes"/>
</dbReference>
<keyword evidence="2" id="KW-1185">Reference proteome</keyword>
<evidence type="ECO:0000313" key="2">
    <source>
        <dbReference type="Proteomes" id="UP000249688"/>
    </source>
</evidence>
<dbReference type="PANTHER" id="PTHR30383:SF5">
    <property type="entry name" value="SGNH HYDROLASE-TYPE ESTERASE DOMAIN-CONTAINING PROTEIN"/>
    <property type="match status" value="1"/>
</dbReference>
<dbReference type="Pfam" id="PF25182">
    <property type="entry name" value="NonGDSL"/>
    <property type="match status" value="1"/>
</dbReference>
<reference evidence="1 2" key="1">
    <citation type="submission" date="2018-06" db="EMBL/GenBank/DDBJ databases">
        <title>Genomic Encyclopedia of Archaeal and Bacterial Type Strains, Phase II (KMG-II): from individual species to whole genera.</title>
        <authorList>
            <person name="Goeker M."/>
        </authorList>
    </citation>
    <scope>NUCLEOTIDE SEQUENCE [LARGE SCALE GENOMIC DNA]</scope>
    <source>
        <strain evidence="1 2">DSM 24525</strain>
    </source>
</reference>
<dbReference type="Gene3D" id="3.40.50.1110">
    <property type="entry name" value="SGNH hydrolase"/>
    <property type="match status" value="1"/>
</dbReference>
<dbReference type="InterPro" id="IPR057572">
    <property type="entry name" value="NonGDSL"/>
</dbReference>
<dbReference type="PANTHER" id="PTHR30383">
    <property type="entry name" value="THIOESTERASE 1/PROTEASE 1/LYSOPHOSPHOLIPASE L1"/>
    <property type="match status" value="1"/>
</dbReference>
<organism evidence="1 2">
    <name type="scientific">Humitalea rosea</name>
    <dbReference type="NCBI Taxonomy" id="990373"/>
    <lineage>
        <taxon>Bacteria</taxon>
        <taxon>Pseudomonadati</taxon>
        <taxon>Pseudomonadota</taxon>
        <taxon>Alphaproteobacteria</taxon>
        <taxon>Acetobacterales</taxon>
        <taxon>Roseomonadaceae</taxon>
        <taxon>Humitalea</taxon>
    </lineage>
</organism>
<dbReference type="AlphaFoldDB" id="A0A2W7IIH6"/>
<comment type="caution">
    <text evidence="1">The sequence shown here is derived from an EMBL/GenBank/DDBJ whole genome shotgun (WGS) entry which is preliminary data.</text>
</comment>
<evidence type="ECO:0000313" key="1">
    <source>
        <dbReference type="EMBL" id="PZW44965.1"/>
    </source>
</evidence>
<sequence length="221" mass="23056">MPVLRLPSVAAALAAGRPLRIVALGSSSTEGVGASSRGATYPAQLEADLRAALPGQEIEVINKGVSGQDASEMLQRLESDALSLHPTLLIWQVGVNGALRRNSPLRFREMITAGVDQARAAGVDVLLMDSQRGAWARAAPERAAFDQVLADLADLPGVALFPRGALMDAWTARGAPPEAMLIPDGLHHNDRGYACLSAAVAEAMIDGVPRAHAATLATSSR</sequence>